<feature type="domain" description="AIG1-type G" evidence="7">
    <location>
        <begin position="114"/>
        <end position="319"/>
    </location>
</feature>
<reference evidence="9" key="1">
    <citation type="submission" date="2025-08" db="UniProtKB">
        <authorList>
            <consortium name="RefSeq"/>
        </authorList>
    </citation>
    <scope>IDENTIFICATION</scope>
    <source>
        <tissue evidence="9">Whole sample</tissue>
    </source>
</reference>
<dbReference type="InterPro" id="IPR013761">
    <property type="entry name" value="SAM/pointed_sf"/>
</dbReference>
<dbReference type="Pfam" id="PF04548">
    <property type="entry name" value="AIG1"/>
    <property type="match status" value="1"/>
</dbReference>
<evidence type="ECO:0000313" key="8">
    <source>
        <dbReference type="Proteomes" id="UP000694844"/>
    </source>
</evidence>
<dbReference type="GO" id="GO:0005525">
    <property type="term" value="F:GTP binding"/>
    <property type="evidence" value="ECO:0007669"/>
    <property type="project" value="UniProtKB-KW"/>
</dbReference>
<accession>A0A8B8C3D7</accession>
<sequence length="504" mass="58782">MEYETIKQFLEDIGCERHINLFIENEIGLELLKSLSEKNLKEILKEIGLTVGIRMKIQQTLDDMKTKEKTSSQAAQNTCSSHFVPGREAKSQSMESEKTSADDSCSMPDSRSIPQEVRIVLIGKTGCGKSTTGNSILKTINFETSVLAGSCTQICTLREGVIFDKKVVLIDTPGIFDTKESNDEIQQEILRCIQLSSPGPHAFIFVLNIATRFTEEERKSIQHFIKYFGEDIYRYIIVLFTRKNDLDRHNLSLEKYIEKSDENLKSFIAKCGGGAFAIENTLEGGKMDEQVQELLNRISQNVKNNRGECYTNDMYKKAEREINKIESMKWQENMKTREREFQIIQEKIVEKYQQKADKEREKLERIRDQIREQLEKQKMNTDRIVALKNKIEKLKHELKDSQSDTNEHLDELRKQLVEEEAEESKLSQKIKELKKTRDESAERIKTKFHEMCDDEIDKAYEHYTEQQKAKYRDEIRKVFAFWPVEMLKQGIKKGIEFLSDIFSK</sequence>
<dbReference type="GeneID" id="111115664"/>
<dbReference type="RefSeq" id="XP_022310198.1">
    <property type="nucleotide sequence ID" value="XM_022454490.1"/>
</dbReference>
<dbReference type="SUPFAM" id="SSF47769">
    <property type="entry name" value="SAM/Pointed domain"/>
    <property type="match status" value="1"/>
</dbReference>
<dbReference type="PROSITE" id="PS51720">
    <property type="entry name" value="G_AIG1"/>
    <property type="match status" value="1"/>
</dbReference>
<dbReference type="CDD" id="cd01852">
    <property type="entry name" value="AIG1"/>
    <property type="match status" value="1"/>
</dbReference>
<evidence type="ECO:0000256" key="4">
    <source>
        <dbReference type="SAM" id="Coils"/>
    </source>
</evidence>
<dbReference type="Gene3D" id="3.40.50.300">
    <property type="entry name" value="P-loop containing nucleotide triphosphate hydrolases"/>
    <property type="match status" value="1"/>
</dbReference>
<feature type="compositionally biased region" description="Basic and acidic residues" evidence="5">
    <location>
        <begin position="85"/>
        <end position="101"/>
    </location>
</feature>
<dbReference type="Proteomes" id="UP000694844">
    <property type="component" value="Chromosome 9"/>
</dbReference>
<feature type="coiled-coil region" evidence="4">
    <location>
        <begin position="349"/>
        <end position="443"/>
    </location>
</feature>
<dbReference type="AlphaFoldDB" id="A0A8B8C3D7"/>
<evidence type="ECO:0000313" key="9">
    <source>
        <dbReference type="RefSeq" id="XP_022310198.1"/>
    </source>
</evidence>
<feature type="compositionally biased region" description="Polar residues" evidence="5">
    <location>
        <begin position="71"/>
        <end position="81"/>
    </location>
</feature>
<organism evidence="8 9">
    <name type="scientific">Crassostrea virginica</name>
    <name type="common">Eastern oyster</name>
    <dbReference type="NCBI Taxonomy" id="6565"/>
    <lineage>
        <taxon>Eukaryota</taxon>
        <taxon>Metazoa</taxon>
        <taxon>Spiralia</taxon>
        <taxon>Lophotrochozoa</taxon>
        <taxon>Mollusca</taxon>
        <taxon>Bivalvia</taxon>
        <taxon>Autobranchia</taxon>
        <taxon>Pteriomorphia</taxon>
        <taxon>Ostreida</taxon>
        <taxon>Ostreoidea</taxon>
        <taxon>Ostreidae</taxon>
        <taxon>Crassostrea</taxon>
    </lineage>
</organism>
<dbReference type="SUPFAM" id="SSF52540">
    <property type="entry name" value="P-loop containing nucleoside triphosphate hydrolases"/>
    <property type="match status" value="1"/>
</dbReference>
<keyword evidence="3" id="KW-0342">GTP-binding</keyword>
<evidence type="ECO:0000256" key="3">
    <source>
        <dbReference type="ARBA" id="ARBA00023134"/>
    </source>
</evidence>
<dbReference type="FunFam" id="3.40.50.300:FF:000366">
    <property type="entry name" value="GTPase, IMAP family member 2"/>
    <property type="match status" value="1"/>
</dbReference>
<protein>
    <submittedName>
        <fullName evidence="9">GTPase IMAP family member 4-like</fullName>
    </submittedName>
</protein>
<gene>
    <name evidence="9" type="primary">LOC111115664</name>
</gene>
<dbReference type="PANTHER" id="PTHR10903:SF170">
    <property type="entry name" value="GTPASE IMAP FAMILY MEMBER 7"/>
    <property type="match status" value="1"/>
</dbReference>
<dbReference type="PROSITE" id="PS50105">
    <property type="entry name" value="SAM_DOMAIN"/>
    <property type="match status" value="1"/>
</dbReference>
<proteinExistence type="inferred from homology"/>
<dbReference type="Gene3D" id="1.10.150.50">
    <property type="entry name" value="Transcription Factor, Ets-1"/>
    <property type="match status" value="1"/>
</dbReference>
<dbReference type="InterPro" id="IPR006703">
    <property type="entry name" value="G_AIG1"/>
</dbReference>
<evidence type="ECO:0000256" key="5">
    <source>
        <dbReference type="SAM" id="MobiDB-lite"/>
    </source>
</evidence>
<keyword evidence="8" id="KW-1185">Reference proteome</keyword>
<dbReference type="OrthoDB" id="431287at2759"/>
<evidence type="ECO:0000256" key="1">
    <source>
        <dbReference type="ARBA" id="ARBA00008535"/>
    </source>
</evidence>
<evidence type="ECO:0000259" key="6">
    <source>
        <dbReference type="PROSITE" id="PS50105"/>
    </source>
</evidence>
<evidence type="ECO:0000256" key="2">
    <source>
        <dbReference type="ARBA" id="ARBA00022741"/>
    </source>
</evidence>
<dbReference type="InterPro" id="IPR001660">
    <property type="entry name" value="SAM"/>
</dbReference>
<keyword evidence="4" id="KW-0175">Coiled coil</keyword>
<dbReference type="InterPro" id="IPR045058">
    <property type="entry name" value="GIMA/IAN/Toc"/>
</dbReference>
<name>A0A8B8C3D7_CRAVI</name>
<dbReference type="Pfam" id="PF00536">
    <property type="entry name" value="SAM_1"/>
    <property type="match status" value="1"/>
</dbReference>
<comment type="similarity">
    <text evidence="1">Belongs to the TRAFAC class TrmE-Era-EngA-EngB-Septin-like GTPase superfamily. AIG1/Toc34/Toc159-like paraseptin GTPase family. IAN subfamily.</text>
</comment>
<keyword evidence="2" id="KW-0547">Nucleotide-binding</keyword>
<feature type="region of interest" description="Disordered" evidence="5">
    <location>
        <begin position="65"/>
        <end position="110"/>
    </location>
</feature>
<dbReference type="InterPro" id="IPR027417">
    <property type="entry name" value="P-loop_NTPase"/>
</dbReference>
<dbReference type="KEGG" id="cvn:111115664"/>
<evidence type="ECO:0000259" key="7">
    <source>
        <dbReference type="PROSITE" id="PS51720"/>
    </source>
</evidence>
<dbReference type="PANTHER" id="PTHR10903">
    <property type="entry name" value="GTPASE, IMAP FAMILY MEMBER-RELATED"/>
    <property type="match status" value="1"/>
</dbReference>
<feature type="domain" description="SAM" evidence="6">
    <location>
        <begin position="1"/>
        <end position="67"/>
    </location>
</feature>